<keyword evidence="3 11" id="KW-1134">Transmembrane beta strand</keyword>
<protein>
    <submittedName>
        <fullName evidence="17">TonB-dependent receptor</fullName>
    </submittedName>
</protein>
<dbReference type="GO" id="GO:0006826">
    <property type="term" value="P:iron ion transport"/>
    <property type="evidence" value="ECO:0007669"/>
    <property type="project" value="UniProtKB-KW"/>
</dbReference>
<evidence type="ECO:0000256" key="1">
    <source>
        <dbReference type="ARBA" id="ARBA00004571"/>
    </source>
</evidence>
<keyword evidence="7" id="KW-0406">Ion transport</keyword>
<dbReference type="AlphaFoldDB" id="A0A6I6LBU5"/>
<keyword evidence="14" id="KW-0732">Signal</keyword>
<evidence type="ECO:0000256" key="9">
    <source>
        <dbReference type="ARBA" id="ARBA00023136"/>
    </source>
</evidence>
<evidence type="ECO:0000256" key="14">
    <source>
        <dbReference type="SAM" id="SignalP"/>
    </source>
</evidence>
<organism evidence="17 18">
    <name type="scientific">Sphingorhabdus lacus</name>
    <dbReference type="NCBI Taxonomy" id="392610"/>
    <lineage>
        <taxon>Bacteria</taxon>
        <taxon>Pseudomonadati</taxon>
        <taxon>Pseudomonadota</taxon>
        <taxon>Alphaproteobacteria</taxon>
        <taxon>Sphingomonadales</taxon>
        <taxon>Sphingomonadaceae</taxon>
        <taxon>Sphingorhabdus</taxon>
    </lineage>
</organism>
<proteinExistence type="inferred from homology"/>
<evidence type="ECO:0000259" key="15">
    <source>
        <dbReference type="Pfam" id="PF00593"/>
    </source>
</evidence>
<name>A0A6I6LBU5_9SPHN</name>
<feature type="domain" description="TonB-dependent receptor-like beta-barrel" evidence="15">
    <location>
        <begin position="283"/>
        <end position="765"/>
    </location>
</feature>
<dbReference type="InterPro" id="IPR039426">
    <property type="entry name" value="TonB-dep_rcpt-like"/>
</dbReference>
<comment type="subcellular location">
    <subcellularLocation>
        <location evidence="1 11">Cell outer membrane</location>
        <topology evidence="1 11">Multi-pass membrane protein</topology>
    </subcellularLocation>
</comment>
<dbReference type="PROSITE" id="PS52016">
    <property type="entry name" value="TONB_DEPENDENT_REC_3"/>
    <property type="match status" value="1"/>
</dbReference>
<dbReference type="InterPro" id="IPR000531">
    <property type="entry name" value="Beta-barrel_TonB"/>
</dbReference>
<evidence type="ECO:0000256" key="5">
    <source>
        <dbReference type="ARBA" id="ARBA00022692"/>
    </source>
</evidence>
<feature type="signal peptide" evidence="14">
    <location>
        <begin position="1"/>
        <end position="26"/>
    </location>
</feature>
<keyword evidence="9 11" id="KW-0472">Membrane</keyword>
<evidence type="ECO:0000256" key="13">
    <source>
        <dbReference type="SAM" id="MobiDB-lite"/>
    </source>
</evidence>
<keyword evidence="5 11" id="KW-0812">Transmembrane</keyword>
<keyword evidence="6" id="KW-0408">Iron</keyword>
<dbReference type="Pfam" id="PF07715">
    <property type="entry name" value="Plug"/>
    <property type="match status" value="1"/>
</dbReference>
<dbReference type="Gene3D" id="2.40.170.20">
    <property type="entry name" value="TonB-dependent receptor, beta-barrel domain"/>
    <property type="match status" value="1"/>
</dbReference>
<keyword evidence="17" id="KW-0675">Receptor</keyword>
<evidence type="ECO:0000256" key="7">
    <source>
        <dbReference type="ARBA" id="ARBA00023065"/>
    </source>
</evidence>
<reference evidence="18" key="1">
    <citation type="submission" date="2019-01" db="EMBL/GenBank/DDBJ databases">
        <title>Sphingorhabdus lacus sp.nov., isolated from an oligotrophic freshwater lake.</title>
        <authorList>
            <person name="Park M."/>
        </authorList>
    </citation>
    <scope>NUCLEOTIDE SEQUENCE [LARGE SCALE GENOMIC DNA]</scope>
    <source>
        <strain evidence="18">IMCC1753</strain>
    </source>
</reference>
<evidence type="ECO:0000256" key="12">
    <source>
        <dbReference type="RuleBase" id="RU003357"/>
    </source>
</evidence>
<feature type="region of interest" description="Disordered" evidence="13">
    <location>
        <begin position="655"/>
        <end position="674"/>
    </location>
</feature>
<dbReference type="SUPFAM" id="SSF56935">
    <property type="entry name" value="Porins"/>
    <property type="match status" value="1"/>
</dbReference>
<dbReference type="InterPro" id="IPR012910">
    <property type="entry name" value="Plug_dom"/>
</dbReference>
<comment type="similarity">
    <text evidence="11 12">Belongs to the TonB-dependent receptor family.</text>
</comment>
<dbReference type="GO" id="GO:0009279">
    <property type="term" value="C:cell outer membrane"/>
    <property type="evidence" value="ECO:0007669"/>
    <property type="project" value="UniProtKB-SubCell"/>
</dbReference>
<evidence type="ECO:0000313" key="17">
    <source>
        <dbReference type="EMBL" id="QGY81968.1"/>
    </source>
</evidence>
<feature type="domain" description="TonB-dependent receptor plug" evidence="16">
    <location>
        <begin position="56"/>
        <end position="157"/>
    </location>
</feature>
<dbReference type="Proteomes" id="UP000428803">
    <property type="component" value="Chromosome"/>
</dbReference>
<gene>
    <name evidence="17" type="ORF">EUU25_15910</name>
</gene>
<accession>A0A6I6LBU5</accession>
<evidence type="ECO:0000259" key="16">
    <source>
        <dbReference type="Pfam" id="PF07715"/>
    </source>
</evidence>
<keyword evidence="8 12" id="KW-0798">TonB box</keyword>
<dbReference type="EMBL" id="CP035733">
    <property type="protein sequence ID" value="QGY81968.1"/>
    <property type="molecule type" value="Genomic_DNA"/>
</dbReference>
<evidence type="ECO:0000256" key="10">
    <source>
        <dbReference type="ARBA" id="ARBA00023237"/>
    </source>
</evidence>
<evidence type="ECO:0000256" key="3">
    <source>
        <dbReference type="ARBA" id="ARBA00022452"/>
    </source>
</evidence>
<feature type="chain" id="PRO_5026014545" evidence="14">
    <location>
        <begin position="27"/>
        <end position="803"/>
    </location>
</feature>
<keyword evidence="18" id="KW-1185">Reference proteome</keyword>
<dbReference type="RefSeq" id="WP_158902738.1">
    <property type="nucleotide sequence ID" value="NZ_CP035733.1"/>
</dbReference>
<sequence>MGQKELLPQRCIATFTAILLSGTAMPAGAQQMPTQEDTGGGIEEIVVTAQKRIEAIQDVPIAISAFTAETIERQGLDDALDLQLQVPNLLIVGNDRPTIRGIGNNAISSTADNGTGVLVNFAPLGFRAQDEFFDLERVEVLRGPQGTLYGRNTTGGTINVITAKPKEGFNGYLSAQYGSFDTKRVHGAINLGDDTIQLRFAGFYLNRDGYTKNVGTGQDIDGRNQHSFRASLRINPGPDTVIDFMVNHSKEDSTRSRENKRLCRATPVLGCSPVSLGFDSPDTSGVLFQTLLNATNAFVFGSALFPAGSSIYAGAQNPSDLRTVATDYDSRFKGEQTNVTAEISQKFGPVTLLSLTAFSKGNSEARTDFDNAVLPFRFNIPVTYNVDRDTTVTTNQLLTSDSFVASSRSYYQEFRIASDFAGPFDVTVGANFFNTKGDASFQIYHPGLELFARLLRGLPQEAWSFNADTRDASTKSYAAFGEAYYNFTDATKLTVGLRYTKDKKSTRGRTVFLSVPAYTELAGSYDAVTGRVVVDHKLTDDNLLYASFSRGFKGGGLNAIGSALPTFDPEYINAYELGSKNQFADGTMQANFSGFYYDYKNLQLGQRRGTSVQTINTDAKIWGIESEFAWAPADGLLLNANASYLNTRLGGLASGQETSDPANPAQWNGVGTPTRTPEVRLTLKGNELPYAPKFKIAVGGEYSMPLGSGGWTATIRGDYSWQSRYFAREFNTANDRIKAWSIANALLRVSNADATINVEGYVKNLFNKDNITNSIIESDLVGSYRNARILEPRTFGVMTTFRF</sequence>
<dbReference type="InterPro" id="IPR036942">
    <property type="entry name" value="Beta-barrel_TonB_sf"/>
</dbReference>
<evidence type="ECO:0000256" key="4">
    <source>
        <dbReference type="ARBA" id="ARBA00022496"/>
    </source>
</evidence>
<evidence type="ECO:0000256" key="2">
    <source>
        <dbReference type="ARBA" id="ARBA00022448"/>
    </source>
</evidence>
<dbReference type="Pfam" id="PF00593">
    <property type="entry name" value="TonB_dep_Rec_b-barrel"/>
    <property type="match status" value="1"/>
</dbReference>
<evidence type="ECO:0000256" key="11">
    <source>
        <dbReference type="PROSITE-ProRule" id="PRU01360"/>
    </source>
</evidence>
<evidence type="ECO:0000313" key="18">
    <source>
        <dbReference type="Proteomes" id="UP000428803"/>
    </source>
</evidence>
<keyword evidence="10 11" id="KW-0998">Cell outer membrane</keyword>
<dbReference type="OrthoDB" id="9760333at2"/>
<dbReference type="PANTHER" id="PTHR32552:SF81">
    <property type="entry name" value="TONB-DEPENDENT OUTER MEMBRANE RECEPTOR"/>
    <property type="match status" value="1"/>
</dbReference>
<keyword evidence="4" id="KW-0410">Iron transport</keyword>
<dbReference type="KEGG" id="slaa:EUU25_15910"/>
<evidence type="ECO:0000256" key="8">
    <source>
        <dbReference type="ARBA" id="ARBA00023077"/>
    </source>
</evidence>
<keyword evidence="2 11" id="KW-0813">Transport</keyword>
<evidence type="ECO:0000256" key="6">
    <source>
        <dbReference type="ARBA" id="ARBA00023004"/>
    </source>
</evidence>
<dbReference type="PANTHER" id="PTHR32552">
    <property type="entry name" value="FERRICHROME IRON RECEPTOR-RELATED"/>
    <property type="match status" value="1"/>
</dbReference>